<keyword evidence="3" id="KW-1185">Reference proteome</keyword>
<evidence type="ECO:0000313" key="2">
    <source>
        <dbReference type="EnsemblPlants" id="KEH41818"/>
    </source>
</evidence>
<dbReference type="AlphaFoldDB" id="A0A072VK64"/>
<reference evidence="2" key="3">
    <citation type="submission" date="2015-04" db="UniProtKB">
        <authorList>
            <consortium name="EnsemblPlants"/>
        </authorList>
    </citation>
    <scope>IDENTIFICATION</scope>
    <source>
        <strain evidence="2">cv. Jemalong A17</strain>
    </source>
</reference>
<dbReference type="EMBL" id="CM001217">
    <property type="protein sequence ID" value="KEH41818.1"/>
    <property type="molecule type" value="Genomic_DNA"/>
</dbReference>
<accession>A0A072VK64</accession>
<proteinExistence type="predicted"/>
<evidence type="ECO:0000313" key="3">
    <source>
        <dbReference type="Proteomes" id="UP000002051"/>
    </source>
</evidence>
<organism evidence="1 3">
    <name type="scientific">Medicago truncatula</name>
    <name type="common">Barrel medic</name>
    <name type="synonym">Medicago tribuloides</name>
    <dbReference type="NCBI Taxonomy" id="3880"/>
    <lineage>
        <taxon>Eukaryota</taxon>
        <taxon>Viridiplantae</taxon>
        <taxon>Streptophyta</taxon>
        <taxon>Embryophyta</taxon>
        <taxon>Tracheophyta</taxon>
        <taxon>Spermatophyta</taxon>
        <taxon>Magnoliopsida</taxon>
        <taxon>eudicotyledons</taxon>
        <taxon>Gunneridae</taxon>
        <taxon>Pentapetalae</taxon>
        <taxon>rosids</taxon>
        <taxon>fabids</taxon>
        <taxon>Fabales</taxon>
        <taxon>Fabaceae</taxon>
        <taxon>Papilionoideae</taxon>
        <taxon>50 kb inversion clade</taxon>
        <taxon>NPAAA clade</taxon>
        <taxon>Hologalegina</taxon>
        <taxon>IRL clade</taxon>
        <taxon>Trifolieae</taxon>
        <taxon>Medicago</taxon>
    </lineage>
</organism>
<gene>
    <name evidence="1" type="ordered locus">MTR_1g055015</name>
</gene>
<protein>
    <submittedName>
        <fullName evidence="1 2">Uncharacterized protein</fullName>
    </submittedName>
</protein>
<reference evidence="1 3" key="2">
    <citation type="journal article" date="2014" name="BMC Genomics">
        <title>An improved genome release (version Mt4.0) for the model legume Medicago truncatula.</title>
        <authorList>
            <person name="Tang H."/>
            <person name="Krishnakumar V."/>
            <person name="Bidwell S."/>
            <person name="Rosen B."/>
            <person name="Chan A."/>
            <person name="Zhou S."/>
            <person name="Gentzbittel L."/>
            <person name="Childs K.L."/>
            <person name="Yandell M."/>
            <person name="Gundlach H."/>
            <person name="Mayer K.F."/>
            <person name="Schwartz D.C."/>
            <person name="Town C.D."/>
        </authorList>
    </citation>
    <scope>GENOME REANNOTATION</scope>
    <source>
        <strain evidence="1">A17</strain>
        <strain evidence="2 3">cv. Jemalong A17</strain>
    </source>
</reference>
<reference evidence="1 3" key="1">
    <citation type="journal article" date="2011" name="Nature">
        <title>The Medicago genome provides insight into the evolution of rhizobial symbioses.</title>
        <authorList>
            <person name="Young N.D."/>
            <person name="Debelle F."/>
            <person name="Oldroyd G.E."/>
            <person name="Geurts R."/>
            <person name="Cannon S.B."/>
            <person name="Udvardi M.K."/>
            <person name="Benedito V.A."/>
            <person name="Mayer K.F."/>
            <person name="Gouzy J."/>
            <person name="Schoof H."/>
            <person name="Van de Peer Y."/>
            <person name="Proost S."/>
            <person name="Cook D.R."/>
            <person name="Meyers B.C."/>
            <person name="Spannagl M."/>
            <person name="Cheung F."/>
            <person name="De Mita S."/>
            <person name="Krishnakumar V."/>
            <person name="Gundlach H."/>
            <person name="Zhou S."/>
            <person name="Mudge J."/>
            <person name="Bharti A.K."/>
            <person name="Murray J.D."/>
            <person name="Naoumkina M.A."/>
            <person name="Rosen B."/>
            <person name="Silverstein K.A."/>
            <person name="Tang H."/>
            <person name="Rombauts S."/>
            <person name="Zhao P.X."/>
            <person name="Zhou P."/>
            <person name="Barbe V."/>
            <person name="Bardou P."/>
            <person name="Bechner M."/>
            <person name="Bellec A."/>
            <person name="Berger A."/>
            <person name="Berges H."/>
            <person name="Bidwell S."/>
            <person name="Bisseling T."/>
            <person name="Choisne N."/>
            <person name="Couloux A."/>
            <person name="Denny R."/>
            <person name="Deshpande S."/>
            <person name="Dai X."/>
            <person name="Doyle J.J."/>
            <person name="Dudez A.M."/>
            <person name="Farmer A.D."/>
            <person name="Fouteau S."/>
            <person name="Franken C."/>
            <person name="Gibelin C."/>
            <person name="Gish J."/>
            <person name="Goldstein S."/>
            <person name="Gonzalez A.J."/>
            <person name="Green P.J."/>
            <person name="Hallab A."/>
            <person name="Hartog M."/>
            <person name="Hua A."/>
            <person name="Humphray S.J."/>
            <person name="Jeong D.H."/>
            <person name="Jing Y."/>
            <person name="Jocker A."/>
            <person name="Kenton S.M."/>
            <person name="Kim D.J."/>
            <person name="Klee K."/>
            <person name="Lai H."/>
            <person name="Lang C."/>
            <person name="Lin S."/>
            <person name="Macmil S.L."/>
            <person name="Magdelenat G."/>
            <person name="Matthews L."/>
            <person name="McCorrison J."/>
            <person name="Monaghan E.L."/>
            <person name="Mun J.H."/>
            <person name="Najar F.Z."/>
            <person name="Nicholson C."/>
            <person name="Noirot C."/>
            <person name="O'Bleness M."/>
            <person name="Paule C.R."/>
            <person name="Poulain J."/>
            <person name="Prion F."/>
            <person name="Qin B."/>
            <person name="Qu C."/>
            <person name="Retzel E.F."/>
            <person name="Riddle C."/>
            <person name="Sallet E."/>
            <person name="Samain S."/>
            <person name="Samson N."/>
            <person name="Sanders I."/>
            <person name="Saurat O."/>
            <person name="Scarpelli C."/>
            <person name="Schiex T."/>
            <person name="Segurens B."/>
            <person name="Severin A.J."/>
            <person name="Sherrier D.J."/>
            <person name="Shi R."/>
            <person name="Sims S."/>
            <person name="Singer S.R."/>
            <person name="Sinharoy S."/>
            <person name="Sterck L."/>
            <person name="Viollet A."/>
            <person name="Wang B.B."/>
            <person name="Wang K."/>
            <person name="Wang M."/>
            <person name="Wang X."/>
            <person name="Warfsmann J."/>
            <person name="Weissenbach J."/>
            <person name="White D.D."/>
            <person name="White J.D."/>
            <person name="Wiley G.B."/>
            <person name="Wincker P."/>
            <person name="Xing Y."/>
            <person name="Yang L."/>
            <person name="Yao Z."/>
            <person name="Ying F."/>
            <person name="Zhai J."/>
            <person name="Zhou L."/>
            <person name="Zuber A."/>
            <person name="Denarie J."/>
            <person name="Dixon R.A."/>
            <person name="May G.D."/>
            <person name="Schwartz D.C."/>
            <person name="Rogers J."/>
            <person name="Quetier F."/>
            <person name="Town C.D."/>
            <person name="Roe B.A."/>
        </authorList>
    </citation>
    <scope>NUCLEOTIDE SEQUENCE [LARGE SCALE GENOMIC DNA]</scope>
    <source>
        <strain evidence="1">A17</strain>
        <strain evidence="2 3">cv. Jemalong A17</strain>
    </source>
</reference>
<evidence type="ECO:0000313" key="1">
    <source>
        <dbReference type="EMBL" id="KEH41818.1"/>
    </source>
</evidence>
<dbReference type="HOGENOM" id="CLU_1534787_0_0_1"/>
<dbReference type="EnsemblPlants" id="KEH41818">
    <property type="protein sequence ID" value="KEH41818"/>
    <property type="gene ID" value="MTR_1g055015"/>
</dbReference>
<name>A0A072VK64_MEDTR</name>
<dbReference type="Proteomes" id="UP000002051">
    <property type="component" value="Unassembled WGS sequence"/>
</dbReference>
<sequence>MVVQFGFLKAIVTAEELFLPDPSHQEVFPFVKNLNKQFPCDDEKELSVTAAIEGLHTELPLLFDFQRAWKSLERETWITKEGTLGLSVFVESVSWVGKNIVITLGSEISPLEGSKASSSVFSFRVHIVRVGKHKWVESRSCSCVSLQAIFLVTLCNTFIIVDWRAALSPRLGHIG</sequence>